<evidence type="ECO:0000259" key="9">
    <source>
        <dbReference type="PROSITE" id="PS50929"/>
    </source>
</evidence>
<keyword evidence="3" id="KW-0547">Nucleotide-binding</keyword>
<proteinExistence type="predicted"/>
<dbReference type="InterPro" id="IPR003439">
    <property type="entry name" value="ABC_transporter-like_ATP-bd"/>
</dbReference>
<keyword evidence="6 7" id="KW-0472">Membrane</keyword>
<dbReference type="InterPro" id="IPR039421">
    <property type="entry name" value="Type_1_exporter"/>
</dbReference>
<dbReference type="InterPro" id="IPR011527">
    <property type="entry name" value="ABC1_TM_dom"/>
</dbReference>
<protein>
    <submittedName>
        <fullName evidence="10">ABC transporter ATP-binding protein</fullName>
    </submittedName>
</protein>
<dbReference type="PROSITE" id="PS50893">
    <property type="entry name" value="ABC_TRANSPORTER_2"/>
    <property type="match status" value="1"/>
</dbReference>
<feature type="transmembrane region" description="Helical" evidence="7">
    <location>
        <begin position="78"/>
        <end position="99"/>
    </location>
</feature>
<keyword evidence="5 7" id="KW-1133">Transmembrane helix</keyword>
<evidence type="ECO:0000256" key="1">
    <source>
        <dbReference type="ARBA" id="ARBA00004651"/>
    </source>
</evidence>
<dbReference type="GO" id="GO:0005524">
    <property type="term" value="F:ATP binding"/>
    <property type="evidence" value="ECO:0007669"/>
    <property type="project" value="UniProtKB-KW"/>
</dbReference>
<dbReference type="InterPro" id="IPR003593">
    <property type="entry name" value="AAA+_ATPase"/>
</dbReference>
<evidence type="ECO:0000256" key="3">
    <source>
        <dbReference type="ARBA" id="ARBA00022741"/>
    </source>
</evidence>
<sequence length="643" mass="68961">MGMQPWMAMRSMSRDSSVTERSLSPGLRRRVLTYAAPYRAAIITFLVVVVVDSVLVVTVPLLLKSLVDDGVIPKDSSVVVRLAIVVAGIAVLDALLTVVSRWYSARIGEGLINDLRTQVFGHVLRQPIAFFTRAQTGSLVSRLNNDVVGAQQAFTSVLSNVVSNIVSVVLVVGAMVALSWQLTLGSLMLVPLFLIPAKLMGRRLASLAHRQMTLNADMGTRMTERFNVAGALLVKLFGTPSREEAEYSDRAGRVRDIGVQIALNRTVFMAALTLVAALATAMIYGFGGVMAVNGSLSVGTLLALAALLARLYGPLTSLSNVRVDIMTALISFERVFEVLDLEPLVKERPNAVTLPEGPLGVDLHHVSFRYPSADEVSLASLESVASGDRRGSGDVLHDVTVSAPAGHLVALVGPSGAGKTTLTSLVSRLYDPSEGAVRIGGTDLRDVTMTSLRDRVGVVTQEAHLFHDTIRANLLYARPDATDDQIQAALRAAQISQLVDELPEGLDTVVGDRGHRLSGGEKQRLAIARLLLKAPDVVVLDEATAHLDSESEVAVQRALDAALEGRTSIVIAHRLSTIRQADLIVVLEHGRVVETGRHSELLASGGLYADLHATQFDDKAVDRAERTRPVDLEELGTDALDHV</sequence>
<dbReference type="InterPro" id="IPR027417">
    <property type="entry name" value="P-loop_NTPase"/>
</dbReference>
<evidence type="ECO:0000256" key="5">
    <source>
        <dbReference type="ARBA" id="ARBA00022989"/>
    </source>
</evidence>
<evidence type="ECO:0000256" key="7">
    <source>
        <dbReference type="SAM" id="Phobius"/>
    </source>
</evidence>
<reference evidence="10 11" key="1">
    <citation type="journal article" date="2019" name="Int. J. Syst. Evol. Microbiol.">
        <title>The Global Catalogue of Microorganisms (GCM) 10K type strain sequencing project: providing services to taxonomists for standard genome sequencing and annotation.</title>
        <authorList>
            <consortium name="The Broad Institute Genomics Platform"/>
            <consortium name="The Broad Institute Genome Sequencing Center for Infectious Disease"/>
            <person name="Wu L."/>
            <person name="Ma J."/>
        </authorList>
    </citation>
    <scope>NUCLEOTIDE SEQUENCE [LARGE SCALE GENOMIC DNA]</scope>
    <source>
        <strain evidence="10 11">JCM 14283</strain>
    </source>
</reference>
<evidence type="ECO:0000256" key="2">
    <source>
        <dbReference type="ARBA" id="ARBA00022692"/>
    </source>
</evidence>
<evidence type="ECO:0000313" key="11">
    <source>
        <dbReference type="Proteomes" id="UP001501285"/>
    </source>
</evidence>
<dbReference type="PANTHER" id="PTHR43394:SF1">
    <property type="entry name" value="ATP-BINDING CASSETTE SUB-FAMILY B MEMBER 10, MITOCHONDRIAL"/>
    <property type="match status" value="1"/>
</dbReference>
<organism evidence="10 11">
    <name type="scientific">Terrabacter terrae</name>
    <dbReference type="NCBI Taxonomy" id="318434"/>
    <lineage>
        <taxon>Bacteria</taxon>
        <taxon>Bacillati</taxon>
        <taxon>Actinomycetota</taxon>
        <taxon>Actinomycetes</taxon>
        <taxon>Micrococcales</taxon>
        <taxon>Intrasporangiaceae</taxon>
        <taxon>Terrabacter</taxon>
    </lineage>
</organism>
<feature type="transmembrane region" description="Helical" evidence="7">
    <location>
        <begin position="38"/>
        <end position="63"/>
    </location>
</feature>
<dbReference type="SUPFAM" id="SSF90123">
    <property type="entry name" value="ABC transporter transmembrane region"/>
    <property type="match status" value="1"/>
</dbReference>
<dbReference type="Pfam" id="PF00005">
    <property type="entry name" value="ABC_tran"/>
    <property type="match status" value="1"/>
</dbReference>
<evidence type="ECO:0000259" key="8">
    <source>
        <dbReference type="PROSITE" id="PS50893"/>
    </source>
</evidence>
<dbReference type="Gene3D" id="3.40.50.300">
    <property type="entry name" value="P-loop containing nucleotide triphosphate hydrolases"/>
    <property type="match status" value="1"/>
</dbReference>
<keyword evidence="2 7" id="KW-0812">Transmembrane</keyword>
<accession>A0ABN2TVT8</accession>
<name>A0ABN2TVT8_9MICO</name>
<dbReference type="InterPro" id="IPR017871">
    <property type="entry name" value="ABC_transporter-like_CS"/>
</dbReference>
<dbReference type="SMART" id="SM00382">
    <property type="entry name" value="AAA"/>
    <property type="match status" value="1"/>
</dbReference>
<dbReference type="Gene3D" id="1.20.1560.10">
    <property type="entry name" value="ABC transporter type 1, transmembrane domain"/>
    <property type="match status" value="1"/>
</dbReference>
<feature type="domain" description="ABC transmembrane type-1" evidence="9">
    <location>
        <begin position="46"/>
        <end position="327"/>
    </location>
</feature>
<dbReference type="PROSITE" id="PS50929">
    <property type="entry name" value="ABC_TM1F"/>
    <property type="match status" value="1"/>
</dbReference>
<gene>
    <name evidence="10" type="ORF">GCM10009740_10620</name>
</gene>
<feature type="transmembrane region" description="Helical" evidence="7">
    <location>
        <begin position="157"/>
        <end position="178"/>
    </location>
</feature>
<dbReference type="InterPro" id="IPR036640">
    <property type="entry name" value="ABC1_TM_sf"/>
</dbReference>
<dbReference type="Proteomes" id="UP001501285">
    <property type="component" value="Unassembled WGS sequence"/>
</dbReference>
<keyword evidence="4 10" id="KW-0067">ATP-binding</keyword>
<dbReference type="PANTHER" id="PTHR43394">
    <property type="entry name" value="ATP-DEPENDENT PERMEASE MDL1, MITOCHONDRIAL"/>
    <property type="match status" value="1"/>
</dbReference>
<feature type="transmembrane region" description="Helical" evidence="7">
    <location>
        <begin position="267"/>
        <end position="286"/>
    </location>
</feature>
<dbReference type="EMBL" id="BAAANB010000002">
    <property type="protein sequence ID" value="GAA2023264.1"/>
    <property type="molecule type" value="Genomic_DNA"/>
</dbReference>
<evidence type="ECO:0000256" key="4">
    <source>
        <dbReference type="ARBA" id="ARBA00022840"/>
    </source>
</evidence>
<keyword evidence="11" id="KW-1185">Reference proteome</keyword>
<feature type="domain" description="ABC transporter" evidence="8">
    <location>
        <begin position="379"/>
        <end position="614"/>
    </location>
</feature>
<feature type="transmembrane region" description="Helical" evidence="7">
    <location>
        <begin position="292"/>
        <end position="312"/>
    </location>
</feature>
<dbReference type="Pfam" id="PF00664">
    <property type="entry name" value="ABC_membrane"/>
    <property type="match status" value="1"/>
</dbReference>
<comment type="subcellular location">
    <subcellularLocation>
        <location evidence="1">Cell membrane</location>
        <topology evidence="1">Multi-pass membrane protein</topology>
    </subcellularLocation>
</comment>
<comment type="caution">
    <text evidence="10">The sequence shown here is derived from an EMBL/GenBank/DDBJ whole genome shotgun (WGS) entry which is preliminary data.</text>
</comment>
<evidence type="ECO:0000256" key="6">
    <source>
        <dbReference type="ARBA" id="ARBA00023136"/>
    </source>
</evidence>
<dbReference type="PROSITE" id="PS00211">
    <property type="entry name" value="ABC_TRANSPORTER_1"/>
    <property type="match status" value="1"/>
</dbReference>
<dbReference type="CDD" id="cd18550">
    <property type="entry name" value="ABC_6TM_exporter_like"/>
    <property type="match status" value="1"/>
</dbReference>
<dbReference type="SUPFAM" id="SSF52540">
    <property type="entry name" value="P-loop containing nucleoside triphosphate hydrolases"/>
    <property type="match status" value="1"/>
</dbReference>
<evidence type="ECO:0000313" key="10">
    <source>
        <dbReference type="EMBL" id="GAA2023264.1"/>
    </source>
</evidence>